<reference evidence="2" key="1">
    <citation type="journal article" date="2014" name="Int. J. Syst. Evol. Microbiol.">
        <title>Complete genome sequence of Corynebacterium casei LMG S-19264T (=DSM 44701T), isolated from a smear-ripened cheese.</title>
        <authorList>
            <consortium name="US DOE Joint Genome Institute (JGI-PGF)"/>
            <person name="Walter F."/>
            <person name="Albersmeier A."/>
            <person name="Kalinowski J."/>
            <person name="Ruckert C."/>
        </authorList>
    </citation>
    <scope>NUCLEOTIDE SEQUENCE</scope>
    <source>
        <strain evidence="2">JCM 12289</strain>
    </source>
</reference>
<evidence type="ECO:0000313" key="2">
    <source>
        <dbReference type="EMBL" id="GAA0463921.1"/>
    </source>
</evidence>
<protein>
    <submittedName>
        <fullName evidence="2">Uncharacterized protein</fullName>
    </submittedName>
</protein>
<dbReference type="EMBL" id="BAAADN010000030">
    <property type="protein sequence ID" value="GAA0463921.1"/>
    <property type="molecule type" value="Genomic_DNA"/>
</dbReference>
<comment type="caution">
    <text evidence="2">The sequence shown here is derived from an EMBL/GenBank/DDBJ whole genome shotgun (WGS) entry which is preliminary data.</text>
</comment>
<proteinExistence type="predicted"/>
<reference evidence="2" key="2">
    <citation type="submission" date="2023-12" db="EMBL/GenBank/DDBJ databases">
        <authorList>
            <person name="Sun Q."/>
            <person name="Inoue M."/>
        </authorList>
    </citation>
    <scope>NUCLEOTIDE SEQUENCE</scope>
    <source>
        <strain evidence="2">JCM 12289</strain>
    </source>
</reference>
<dbReference type="AlphaFoldDB" id="A0AAV3SI31"/>
<name>A0AAV3SI31_HALDO</name>
<gene>
    <name evidence="2" type="ORF">GCM10008985_20950</name>
</gene>
<organism evidence="2 3">
    <name type="scientific">Halococcus dombrowskii</name>
    <dbReference type="NCBI Taxonomy" id="179637"/>
    <lineage>
        <taxon>Archaea</taxon>
        <taxon>Methanobacteriati</taxon>
        <taxon>Methanobacteriota</taxon>
        <taxon>Stenosarchaea group</taxon>
        <taxon>Halobacteria</taxon>
        <taxon>Halobacteriales</taxon>
        <taxon>Halococcaceae</taxon>
        <taxon>Halococcus</taxon>
    </lineage>
</organism>
<sequence>MKIDELPGRKLADDGHRERLFGGEMTDRLLEFHVAACWGASHINAPPADGTARFSVGSRPRPAVREPKLI</sequence>
<evidence type="ECO:0000256" key="1">
    <source>
        <dbReference type="SAM" id="MobiDB-lite"/>
    </source>
</evidence>
<accession>A0AAV3SI31</accession>
<feature type="region of interest" description="Disordered" evidence="1">
    <location>
        <begin position="47"/>
        <end position="70"/>
    </location>
</feature>
<dbReference type="Proteomes" id="UP001500962">
    <property type="component" value="Unassembled WGS sequence"/>
</dbReference>
<evidence type="ECO:0000313" key="3">
    <source>
        <dbReference type="Proteomes" id="UP001500962"/>
    </source>
</evidence>